<evidence type="ECO:0000256" key="5">
    <source>
        <dbReference type="ARBA" id="ARBA00049880"/>
    </source>
</evidence>
<dbReference type="Pfam" id="PF13508">
    <property type="entry name" value="Acetyltransf_7"/>
    <property type="match status" value="1"/>
</dbReference>
<dbReference type="Gene3D" id="3.40.630.30">
    <property type="match status" value="1"/>
</dbReference>
<evidence type="ECO:0000256" key="2">
    <source>
        <dbReference type="ARBA" id="ARBA00022649"/>
    </source>
</evidence>
<evidence type="ECO:0000259" key="6">
    <source>
        <dbReference type="Pfam" id="PF13508"/>
    </source>
</evidence>
<accession>A0ABS0YB74</accession>
<dbReference type="EMBL" id="JAEMHL010000002">
    <property type="protein sequence ID" value="MBJ6749563.1"/>
    <property type="molecule type" value="Genomic_DNA"/>
</dbReference>
<gene>
    <name evidence="7" type="ORF">JFN91_05000</name>
</gene>
<name>A0ABS0YB74_9BACT</name>
<organism evidence="7 8">
    <name type="scientific">Geomonas anaerohicana</name>
    <dbReference type="NCBI Taxonomy" id="2798583"/>
    <lineage>
        <taxon>Bacteria</taxon>
        <taxon>Pseudomonadati</taxon>
        <taxon>Thermodesulfobacteriota</taxon>
        <taxon>Desulfuromonadia</taxon>
        <taxon>Geobacterales</taxon>
        <taxon>Geobacteraceae</taxon>
        <taxon>Geomonas</taxon>
    </lineage>
</organism>
<dbReference type="InterPro" id="IPR016181">
    <property type="entry name" value="Acyl_CoA_acyltransferase"/>
</dbReference>
<dbReference type="PANTHER" id="PTHR36449:SF1">
    <property type="entry name" value="ACETYLTRANSFERASE"/>
    <property type="match status" value="1"/>
</dbReference>
<evidence type="ECO:0000256" key="4">
    <source>
        <dbReference type="ARBA" id="ARBA00023315"/>
    </source>
</evidence>
<dbReference type="PANTHER" id="PTHR36449">
    <property type="entry name" value="ACETYLTRANSFERASE-RELATED"/>
    <property type="match status" value="1"/>
</dbReference>
<dbReference type="InterPro" id="IPR000182">
    <property type="entry name" value="GNAT_dom"/>
</dbReference>
<feature type="domain" description="N-acetyltransferase" evidence="6">
    <location>
        <begin position="12"/>
        <end position="117"/>
    </location>
</feature>
<dbReference type="Proteomes" id="UP000614714">
    <property type="component" value="Unassembled WGS sequence"/>
</dbReference>
<evidence type="ECO:0000256" key="3">
    <source>
        <dbReference type="ARBA" id="ARBA00022679"/>
    </source>
</evidence>
<comment type="catalytic activity">
    <reaction evidence="5">
        <text>glycyl-tRNA(Gly) + acetyl-CoA = N-acetylglycyl-tRNA(Gly) + CoA + H(+)</text>
        <dbReference type="Rhea" id="RHEA:81867"/>
        <dbReference type="Rhea" id="RHEA-COMP:9683"/>
        <dbReference type="Rhea" id="RHEA-COMP:19766"/>
        <dbReference type="ChEBI" id="CHEBI:15378"/>
        <dbReference type="ChEBI" id="CHEBI:57287"/>
        <dbReference type="ChEBI" id="CHEBI:57288"/>
        <dbReference type="ChEBI" id="CHEBI:78522"/>
        <dbReference type="ChEBI" id="CHEBI:232036"/>
    </reaction>
</comment>
<comment type="caution">
    <text evidence="7">The sequence shown here is derived from an EMBL/GenBank/DDBJ whole genome shotgun (WGS) entry which is preliminary data.</text>
</comment>
<proteinExistence type="predicted"/>
<evidence type="ECO:0000313" key="7">
    <source>
        <dbReference type="EMBL" id="MBJ6749563.1"/>
    </source>
</evidence>
<keyword evidence="3" id="KW-0808">Transferase</keyword>
<evidence type="ECO:0000313" key="8">
    <source>
        <dbReference type="Proteomes" id="UP000614714"/>
    </source>
</evidence>
<keyword evidence="4" id="KW-0012">Acyltransferase</keyword>
<keyword evidence="8" id="KW-1185">Reference proteome</keyword>
<dbReference type="SUPFAM" id="SSF55729">
    <property type="entry name" value="Acyl-CoA N-acyltransferases (Nat)"/>
    <property type="match status" value="1"/>
</dbReference>
<keyword evidence="2" id="KW-1277">Toxin-antitoxin system</keyword>
<protein>
    <submittedName>
        <fullName evidence="7">GNAT family N-acetyltransferase</fullName>
    </submittedName>
</protein>
<reference evidence="7 8" key="1">
    <citation type="submission" date="2020-12" db="EMBL/GenBank/DDBJ databases">
        <title>Geomonas sp. Red421, isolated from paddy soil.</title>
        <authorList>
            <person name="Xu Z."/>
            <person name="Zhang Z."/>
            <person name="Masuda Y."/>
            <person name="Itoh H."/>
            <person name="Senoo K."/>
        </authorList>
    </citation>
    <scope>NUCLEOTIDE SEQUENCE [LARGE SCALE GENOMIC DNA]</scope>
    <source>
        <strain evidence="7 8">Red421</strain>
    </source>
</reference>
<evidence type="ECO:0000256" key="1">
    <source>
        <dbReference type="ARBA" id="ARBA00022491"/>
    </source>
</evidence>
<sequence>MARQASSRNISRTFVLTDEAAPEKILGFFSLTSCEVNIADVPLAYQKKYPPQHGLPAVRLARLAVAQKEQGKGYGEYLLTEAMVRTAVVAESVGIMGLYVDAKDENARRFYERYGFVVINPVKPMQLFLPIGTLQKLIGESFE</sequence>
<keyword evidence="1" id="KW-0678">Repressor</keyword>